<gene>
    <name evidence="8" type="primary">fliQ</name>
    <name evidence="8" type="ORF">GCM10011354_20530</name>
</gene>
<comment type="similarity">
    <text evidence="2">Belongs to the FliQ/MopD/SpaQ family.</text>
</comment>
<dbReference type="InterPro" id="IPR002191">
    <property type="entry name" value="Bac_export_3"/>
</dbReference>
<dbReference type="AlphaFoldDB" id="A0A8J3AE73"/>
<keyword evidence="5 7" id="KW-1133">Transmembrane helix</keyword>
<dbReference type="PRINTS" id="PR00952">
    <property type="entry name" value="TYPE3IMQPROT"/>
</dbReference>
<dbReference type="Proteomes" id="UP000650511">
    <property type="component" value="Unassembled WGS sequence"/>
</dbReference>
<evidence type="ECO:0000256" key="4">
    <source>
        <dbReference type="ARBA" id="ARBA00022692"/>
    </source>
</evidence>
<evidence type="ECO:0000256" key="5">
    <source>
        <dbReference type="ARBA" id="ARBA00022989"/>
    </source>
</evidence>
<reference evidence="8" key="2">
    <citation type="submission" date="2020-09" db="EMBL/GenBank/DDBJ databases">
        <authorList>
            <person name="Sun Q."/>
            <person name="Zhou Y."/>
        </authorList>
    </citation>
    <scope>NUCLEOTIDE SEQUENCE</scope>
    <source>
        <strain evidence="8">CGMCC 1.14988</strain>
    </source>
</reference>
<feature type="transmembrane region" description="Helical" evidence="7">
    <location>
        <begin position="51"/>
        <end position="70"/>
    </location>
</feature>
<proteinExistence type="inferred from homology"/>
<dbReference type="RefSeq" id="WP_130649061.1">
    <property type="nucleotide sequence ID" value="NZ_BMHA01000007.1"/>
</dbReference>
<dbReference type="GO" id="GO:0009306">
    <property type="term" value="P:protein secretion"/>
    <property type="evidence" value="ECO:0007669"/>
    <property type="project" value="InterPro"/>
</dbReference>
<keyword evidence="8" id="KW-0282">Flagellum</keyword>
<dbReference type="EMBL" id="BMHA01000007">
    <property type="protein sequence ID" value="GGI06725.1"/>
    <property type="molecule type" value="Genomic_DNA"/>
</dbReference>
<dbReference type="Pfam" id="PF01313">
    <property type="entry name" value="Bac_export_3"/>
    <property type="match status" value="1"/>
</dbReference>
<protein>
    <submittedName>
        <fullName evidence="8">Flagellar biosynthetic protein FliQ</fullName>
    </submittedName>
</protein>
<dbReference type="PANTHER" id="PTHR34040:SF2">
    <property type="entry name" value="FLAGELLAR BIOSYNTHETIC PROTEIN FLIQ"/>
    <property type="match status" value="1"/>
</dbReference>
<dbReference type="PIRSF" id="PIRSF004669">
    <property type="entry name" value="FliQ"/>
    <property type="match status" value="1"/>
</dbReference>
<dbReference type="OrthoDB" id="9806440at2"/>
<keyword evidence="8" id="KW-0969">Cilium</keyword>
<dbReference type="PANTHER" id="PTHR34040">
    <property type="entry name" value="FLAGELLAR BIOSYNTHETIC PROTEIN FLIQ"/>
    <property type="match status" value="1"/>
</dbReference>
<keyword evidence="8" id="KW-0966">Cell projection</keyword>
<keyword evidence="9" id="KW-1185">Reference proteome</keyword>
<dbReference type="GO" id="GO:0005886">
    <property type="term" value="C:plasma membrane"/>
    <property type="evidence" value="ECO:0007669"/>
    <property type="project" value="UniProtKB-SubCell"/>
</dbReference>
<organism evidence="8 9">
    <name type="scientific">Egicoccus halophilus</name>
    <dbReference type="NCBI Taxonomy" id="1670830"/>
    <lineage>
        <taxon>Bacteria</taxon>
        <taxon>Bacillati</taxon>
        <taxon>Actinomycetota</taxon>
        <taxon>Nitriliruptoria</taxon>
        <taxon>Egicoccales</taxon>
        <taxon>Egicoccaceae</taxon>
        <taxon>Egicoccus</taxon>
    </lineage>
</organism>
<evidence type="ECO:0000256" key="6">
    <source>
        <dbReference type="ARBA" id="ARBA00023136"/>
    </source>
</evidence>
<keyword evidence="3" id="KW-1003">Cell membrane</keyword>
<evidence type="ECO:0000256" key="2">
    <source>
        <dbReference type="ARBA" id="ARBA00006156"/>
    </source>
</evidence>
<evidence type="ECO:0000313" key="9">
    <source>
        <dbReference type="Proteomes" id="UP000650511"/>
    </source>
</evidence>
<evidence type="ECO:0000256" key="3">
    <source>
        <dbReference type="ARBA" id="ARBA00022475"/>
    </source>
</evidence>
<comment type="caution">
    <text evidence="8">The sequence shown here is derived from an EMBL/GenBank/DDBJ whole genome shotgun (WGS) entry which is preliminary data.</text>
</comment>
<comment type="subcellular location">
    <subcellularLocation>
        <location evidence="1">Cell membrane</location>
        <topology evidence="1">Multi-pass membrane protein</topology>
    </subcellularLocation>
</comment>
<keyword evidence="6 7" id="KW-0472">Membrane</keyword>
<keyword evidence="4 7" id="KW-0812">Transmembrane</keyword>
<evidence type="ECO:0000313" key="8">
    <source>
        <dbReference type="EMBL" id="GGI06725.1"/>
    </source>
</evidence>
<feature type="transmembrane region" description="Helical" evidence="7">
    <location>
        <begin position="20"/>
        <end position="39"/>
    </location>
</feature>
<evidence type="ECO:0000256" key="7">
    <source>
        <dbReference type="SAM" id="Phobius"/>
    </source>
</evidence>
<name>A0A8J3AE73_9ACTN</name>
<accession>A0A8J3AE73</accession>
<evidence type="ECO:0000256" key="1">
    <source>
        <dbReference type="ARBA" id="ARBA00004651"/>
    </source>
</evidence>
<sequence>MSDVQVLEIFANGMLVASKLAGPLLIVVLVVGVGVSLFQTVTQIQEQTLSFVPKVLGMAAVLLVSGNWMLREVVNFASSLWSSIPSLVGAG</sequence>
<reference evidence="8" key="1">
    <citation type="journal article" date="2014" name="Int. J. Syst. Evol. Microbiol.">
        <title>Complete genome sequence of Corynebacterium casei LMG S-19264T (=DSM 44701T), isolated from a smear-ripened cheese.</title>
        <authorList>
            <consortium name="US DOE Joint Genome Institute (JGI-PGF)"/>
            <person name="Walter F."/>
            <person name="Albersmeier A."/>
            <person name="Kalinowski J."/>
            <person name="Ruckert C."/>
        </authorList>
    </citation>
    <scope>NUCLEOTIDE SEQUENCE</scope>
    <source>
        <strain evidence="8">CGMCC 1.14988</strain>
    </source>
</reference>